<protein>
    <submittedName>
        <fullName evidence="2">Uncharacterized protein</fullName>
    </submittedName>
</protein>
<evidence type="ECO:0000256" key="1">
    <source>
        <dbReference type="SAM" id="MobiDB-lite"/>
    </source>
</evidence>
<dbReference type="EMBL" id="SJKD01000005">
    <property type="protein sequence ID" value="TCC47940.1"/>
    <property type="molecule type" value="Genomic_DNA"/>
</dbReference>
<feature type="region of interest" description="Disordered" evidence="1">
    <location>
        <begin position="254"/>
        <end position="296"/>
    </location>
</feature>
<dbReference type="OrthoDB" id="3826741at2"/>
<reference evidence="2 3" key="1">
    <citation type="submission" date="2019-02" db="EMBL/GenBank/DDBJ databases">
        <title>Kribbella capetownensis sp. nov. and Kribbella speibonae sp. nov., isolated from soil.</title>
        <authorList>
            <person name="Curtis S.M."/>
            <person name="Norton I."/>
            <person name="Everest G.J."/>
            <person name="Meyers P.R."/>
        </authorList>
    </citation>
    <scope>NUCLEOTIDE SEQUENCE [LARGE SCALE GENOMIC DNA]</scope>
    <source>
        <strain evidence="2 3">YM53</strain>
    </source>
</reference>
<keyword evidence="3" id="KW-1185">Reference proteome</keyword>
<accession>A0A4R0JNG1</accession>
<dbReference type="Proteomes" id="UP000293342">
    <property type="component" value="Unassembled WGS sequence"/>
</dbReference>
<dbReference type="RefSeq" id="WP_131515996.1">
    <property type="nucleotide sequence ID" value="NZ_SJKD01000005.1"/>
</dbReference>
<organism evidence="2 3">
    <name type="scientific">Kribbella capetownensis</name>
    <dbReference type="NCBI Taxonomy" id="1572659"/>
    <lineage>
        <taxon>Bacteria</taxon>
        <taxon>Bacillati</taxon>
        <taxon>Actinomycetota</taxon>
        <taxon>Actinomycetes</taxon>
        <taxon>Propionibacteriales</taxon>
        <taxon>Kribbellaceae</taxon>
        <taxon>Kribbella</taxon>
    </lineage>
</organism>
<proteinExistence type="predicted"/>
<evidence type="ECO:0000313" key="3">
    <source>
        <dbReference type="Proteomes" id="UP000293342"/>
    </source>
</evidence>
<dbReference type="AlphaFoldDB" id="A0A4R0JNG1"/>
<name>A0A4R0JNG1_9ACTN</name>
<gene>
    <name evidence="2" type="ORF">E0H75_24725</name>
</gene>
<feature type="compositionally biased region" description="Pro residues" evidence="1">
    <location>
        <begin position="258"/>
        <end position="272"/>
    </location>
</feature>
<evidence type="ECO:0000313" key="2">
    <source>
        <dbReference type="EMBL" id="TCC47940.1"/>
    </source>
</evidence>
<sequence>MRPDLARTITTVAAVGGVVAFTVVASAPIGNAAARPSSAYAVSADGQFPIAKTPYAESPDGKRRTTSALELPKNPLISVRAGNATAGNDSASVELFDVVVGPDILSQVKLPPELKQSCANLPAQGADDLPIPDLPLPDLGLPLPKLSTKDLPVKNLPDLCNLLLTPPSSLLGIDSVNVWCSGDEGGVDIGALTLLGQRIALPTTKQGATIPAAPLATITVNDQAKRTDGSFTITGLTIDLGGGTQVIRLASATCSKPAPHPTPKPTHPPTTEPPQLNEPPAATPPTPVKTHQPVTG</sequence>
<comment type="caution">
    <text evidence="2">The sequence shown here is derived from an EMBL/GenBank/DDBJ whole genome shotgun (WGS) entry which is preliminary data.</text>
</comment>